<feature type="transmembrane region" description="Helical" evidence="3">
    <location>
        <begin position="47"/>
        <end position="70"/>
    </location>
</feature>
<reference evidence="4" key="1">
    <citation type="journal article" date="2019" name="Sci. Rep.">
        <title>Draft genome of Tanacetum cinerariifolium, the natural source of mosquito coil.</title>
        <authorList>
            <person name="Yamashiro T."/>
            <person name="Shiraishi A."/>
            <person name="Satake H."/>
            <person name="Nakayama K."/>
        </authorList>
    </citation>
    <scope>NUCLEOTIDE SEQUENCE</scope>
</reference>
<accession>A0A6L2NYG1</accession>
<proteinExistence type="predicted"/>
<sequence length="859" mass="97527">GIFCCFFLGLITSFGIWFAVLALANLKSARDMDISAFISHLKHSDGFNFSWFGLFLSFVSGATLLTVYLLSNEYPGIEGVVCCMHLVLRMDGPLLSSVTTEKVTTASTKDCLKLMLLEDLLMLGKVKTTQRNTLSEDKDQDSAHMMATSVVPMLKPVNQIVINLHMRTWEQIHPDDIEEMDLKWQMAMLTMRAKSTRRSVPLETPASTNLVSCDGLGGYDWSDQAEEGPNYALMAYTSSSSNSKVSNDSCSKSCLETVKFLKSQNEKLLKDLEKSELMVLEDIKVLKVEIQMKDIAIGELKKKLKKAKKEKDVFQLNVDKLENTSESLNKLIECQIVDNCKKGLGYENYNAVPPSYTGNFMPLKPDLSYTGLDEFVNKPVVKNFKAKSSNEETKVVRKNNDALIIKEWVSDDEEENMTQPKIVKKTVKPSIPKIEFVKPRQLKKTARRTENHTIIFNNGGTITTEGKGLGMATDPQHTHTILQPSTSPPQQTHKPRKPKRKDTQVPQLSVPTESVADEAVYKVLDDRLVRDATTTSSLEAEQDSGGGPRCQEAMGDTIAQTRFENVSKQSNDSLLARGNTLQSDEDRMKLNALMELCTNLQTRVIDLEKTKTTQANEISSLKRRVKKLERRNKSRTHKLKRLYKVKLSARLGSSNNEESLGEDASKQERRIDDIDADEDITLEQEANIDLIETWDDVQAKIDADHQLAERLQAKEQQELTDEEKATLFMQFLEKKEKKEKRTREELIQKRAKKQKVEDDKETAELKQLMEIIPDKEEVAIYAIPLAVKEDLKDLYKLVKAKYGSTRLVEDLNLLLWGDLKTMFEPHVEDVVLRKQQGYKLLEWKLYDSCGVHSLRMQSM</sequence>
<feature type="non-terminal residue" evidence="4">
    <location>
        <position position="1"/>
    </location>
</feature>
<keyword evidence="3" id="KW-0472">Membrane</keyword>
<evidence type="ECO:0000256" key="1">
    <source>
        <dbReference type="SAM" id="Coils"/>
    </source>
</evidence>
<feature type="coiled-coil region" evidence="1">
    <location>
        <begin position="729"/>
        <end position="766"/>
    </location>
</feature>
<feature type="compositionally biased region" description="Polar residues" evidence="2">
    <location>
        <begin position="478"/>
        <end position="492"/>
    </location>
</feature>
<evidence type="ECO:0000256" key="2">
    <source>
        <dbReference type="SAM" id="MobiDB-lite"/>
    </source>
</evidence>
<evidence type="ECO:0000256" key="3">
    <source>
        <dbReference type="SAM" id="Phobius"/>
    </source>
</evidence>
<feature type="transmembrane region" description="Helical" evidence="3">
    <location>
        <begin position="6"/>
        <end position="26"/>
    </location>
</feature>
<evidence type="ECO:0000313" key="4">
    <source>
        <dbReference type="EMBL" id="GEU91298.1"/>
    </source>
</evidence>
<feature type="region of interest" description="Disordered" evidence="2">
    <location>
        <begin position="533"/>
        <end position="552"/>
    </location>
</feature>
<organism evidence="4">
    <name type="scientific">Tanacetum cinerariifolium</name>
    <name type="common">Dalmatian daisy</name>
    <name type="synonym">Chrysanthemum cinerariifolium</name>
    <dbReference type="NCBI Taxonomy" id="118510"/>
    <lineage>
        <taxon>Eukaryota</taxon>
        <taxon>Viridiplantae</taxon>
        <taxon>Streptophyta</taxon>
        <taxon>Embryophyta</taxon>
        <taxon>Tracheophyta</taxon>
        <taxon>Spermatophyta</taxon>
        <taxon>Magnoliopsida</taxon>
        <taxon>eudicotyledons</taxon>
        <taxon>Gunneridae</taxon>
        <taxon>Pentapetalae</taxon>
        <taxon>asterids</taxon>
        <taxon>campanulids</taxon>
        <taxon>Asterales</taxon>
        <taxon>Asteraceae</taxon>
        <taxon>Asteroideae</taxon>
        <taxon>Anthemideae</taxon>
        <taxon>Anthemidinae</taxon>
        <taxon>Tanacetum</taxon>
    </lineage>
</organism>
<keyword evidence="3" id="KW-0812">Transmembrane</keyword>
<gene>
    <name evidence="4" type="ORF">Tci_063276</name>
</gene>
<name>A0A6L2NYG1_TANCI</name>
<feature type="coiled-coil region" evidence="1">
    <location>
        <begin position="258"/>
        <end position="324"/>
    </location>
</feature>
<dbReference type="EMBL" id="BKCJ010010376">
    <property type="protein sequence ID" value="GEU91298.1"/>
    <property type="molecule type" value="Genomic_DNA"/>
</dbReference>
<keyword evidence="1" id="KW-0175">Coiled coil</keyword>
<feature type="region of interest" description="Disordered" evidence="2">
    <location>
        <begin position="457"/>
        <end position="512"/>
    </location>
</feature>
<feature type="coiled-coil region" evidence="1">
    <location>
        <begin position="590"/>
        <end position="638"/>
    </location>
</feature>
<protein>
    <submittedName>
        <fullName evidence="4">Uncharacterized protein</fullName>
    </submittedName>
</protein>
<dbReference type="AlphaFoldDB" id="A0A6L2NYG1"/>
<feature type="compositionally biased region" description="Low complexity" evidence="2">
    <location>
        <begin position="457"/>
        <end position="466"/>
    </location>
</feature>
<keyword evidence="3" id="KW-1133">Transmembrane helix</keyword>
<comment type="caution">
    <text evidence="4">The sequence shown here is derived from an EMBL/GenBank/DDBJ whole genome shotgun (WGS) entry which is preliminary data.</text>
</comment>